<keyword evidence="2" id="KW-1185">Reference proteome</keyword>
<dbReference type="EMBL" id="CAICTM010001729">
    <property type="protein sequence ID" value="CAB9525817.1"/>
    <property type="molecule type" value="Genomic_DNA"/>
</dbReference>
<gene>
    <name evidence="1" type="ORF">SEMRO_1731_G294140.1</name>
</gene>
<evidence type="ECO:0000313" key="1">
    <source>
        <dbReference type="EMBL" id="CAB9525817.1"/>
    </source>
</evidence>
<name>A0A9N8EPW5_9STRA</name>
<dbReference type="AlphaFoldDB" id="A0A9N8EPW5"/>
<reference evidence="1" key="1">
    <citation type="submission" date="2020-06" db="EMBL/GenBank/DDBJ databases">
        <authorList>
            <consortium name="Plant Systems Biology data submission"/>
        </authorList>
    </citation>
    <scope>NUCLEOTIDE SEQUENCE</scope>
    <source>
        <strain evidence="1">D6</strain>
    </source>
</reference>
<proteinExistence type="predicted"/>
<sequence>MGIKLCFRVAGWIQEGLQSNDPEACRELFRQADSLRDKLDRPQVFGEALTKFDDFFLDESKPPFAVTHDDHNGNIVFIKLSCSSKRWHQMVPLDTPDNLLEGLHLNIKWNNGLRVPKA</sequence>
<dbReference type="Proteomes" id="UP001153069">
    <property type="component" value="Unassembled WGS sequence"/>
</dbReference>
<evidence type="ECO:0000313" key="2">
    <source>
        <dbReference type="Proteomes" id="UP001153069"/>
    </source>
</evidence>
<protein>
    <submittedName>
        <fullName evidence="1">Uncharacterized protein</fullName>
    </submittedName>
</protein>
<comment type="caution">
    <text evidence="1">The sequence shown here is derived from an EMBL/GenBank/DDBJ whole genome shotgun (WGS) entry which is preliminary data.</text>
</comment>
<accession>A0A9N8EPW5</accession>
<organism evidence="1 2">
    <name type="scientific">Seminavis robusta</name>
    <dbReference type="NCBI Taxonomy" id="568900"/>
    <lineage>
        <taxon>Eukaryota</taxon>
        <taxon>Sar</taxon>
        <taxon>Stramenopiles</taxon>
        <taxon>Ochrophyta</taxon>
        <taxon>Bacillariophyta</taxon>
        <taxon>Bacillariophyceae</taxon>
        <taxon>Bacillariophycidae</taxon>
        <taxon>Naviculales</taxon>
        <taxon>Naviculaceae</taxon>
        <taxon>Seminavis</taxon>
    </lineage>
</organism>